<comment type="subcellular location">
    <subcellularLocation>
        <location evidence="5">Mitochondrion matrix</location>
    </subcellularLocation>
</comment>
<proteinExistence type="inferred from homology"/>
<accession>A0A1Y1IJB7</accession>
<evidence type="ECO:0000313" key="10">
    <source>
        <dbReference type="Proteomes" id="UP000054558"/>
    </source>
</evidence>
<keyword evidence="5" id="KW-0496">Mitochondrion</keyword>
<feature type="domain" description="Deacetylase sirtuin-type" evidence="8">
    <location>
        <begin position="66"/>
        <end position="365"/>
    </location>
</feature>
<sequence length="365" mass="39491">MHDASVSVRTPHGAGTEGLAGTDGLAFQTLKRVDTDQAASQSSANPSAVKDVLWGKNQQAFTPSAPPPTDEEIQALHDFIVESEKLLIVTGAGVSTESGIPDYRSPTGAYSTGFKPMTHQEFVRSAASRQRYWARSYFGWRRFFGTQPNETHRALATLEERGRVRGGMITQNVDRLHHACGSSPLELHGTTHHVVCMNCQDLTDRQMFQEKLAATNPQWIDSIEAAERGEDVLAGTPGLQRPDGDVEIGEEFLRKGLFKVPVCENCGADTLKPDVVFFGDNVPKWRVDCAMGMVQDSDAMLVVGSSLMVLSAYRLARAAADASTPIAILNVGPTRADDLATLRVGARSGEVLPRLLNCGSLTIPT</sequence>
<dbReference type="InterPro" id="IPR050134">
    <property type="entry name" value="NAD-dep_sirtuin_deacylases"/>
</dbReference>
<dbReference type="OrthoDB" id="2016415at2759"/>
<evidence type="ECO:0000256" key="1">
    <source>
        <dbReference type="ARBA" id="ARBA00022679"/>
    </source>
</evidence>
<dbReference type="InterPro" id="IPR029035">
    <property type="entry name" value="DHS-like_NAD/FAD-binding_dom"/>
</dbReference>
<comment type="cofactor">
    <cofactor evidence="5">
        <name>Zn(2+)</name>
        <dbReference type="ChEBI" id="CHEBI:29105"/>
    </cofactor>
    <text evidence="5">Binds 1 zinc ion per subunit.</text>
</comment>
<dbReference type="GO" id="GO:0034979">
    <property type="term" value="F:NAD-dependent protein lysine deacetylase activity"/>
    <property type="evidence" value="ECO:0007669"/>
    <property type="project" value="UniProtKB-UniRule"/>
</dbReference>
<dbReference type="InterPro" id="IPR003000">
    <property type="entry name" value="Sirtuin"/>
</dbReference>
<comment type="catalytic activity">
    <reaction evidence="5">
        <text>N(6)-acetyl-L-lysyl-[protein] + NAD(+) + H2O = 2''-O-acetyl-ADP-D-ribose + nicotinamide + L-lysyl-[protein]</text>
        <dbReference type="Rhea" id="RHEA:43636"/>
        <dbReference type="Rhea" id="RHEA-COMP:9752"/>
        <dbReference type="Rhea" id="RHEA-COMP:10731"/>
        <dbReference type="ChEBI" id="CHEBI:15377"/>
        <dbReference type="ChEBI" id="CHEBI:17154"/>
        <dbReference type="ChEBI" id="CHEBI:29969"/>
        <dbReference type="ChEBI" id="CHEBI:57540"/>
        <dbReference type="ChEBI" id="CHEBI:61930"/>
        <dbReference type="ChEBI" id="CHEBI:83767"/>
        <dbReference type="EC" id="2.3.1.286"/>
    </reaction>
</comment>
<dbReference type="Proteomes" id="UP000054558">
    <property type="component" value="Unassembled WGS sequence"/>
</dbReference>
<reference evidence="9 10" key="1">
    <citation type="journal article" date="2014" name="Nat. Commun.">
        <title>Klebsormidium flaccidum genome reveals primary factors for plant terrestrial adaptation.</title>
        <authorList>
            <person name="Hori K."/>
            <person name="Maruyama F."/>
            <person name="Fujisawa T."/>
            <person name="Togashi T."/>
            <person name="Yamamoto N."/>
            <person name="Seo M."/>
            <person name="Sato S."/>
            <person name="Yamada T."/>
            <person name="Mori H."/>
            <person name="Tajima N."/>
            <person name="Moriyama T."/>
            <person name="Ikeuchi M."/>
            <person name="Watanabe M."/>
            <person name="Wada H."/>
            <person name="Kobayashi K."/>
            <person name="Saito M."/>
            <person name="Masuda T."/>
            <person name="Sasaki-Sekimoto Y."/>
            <person name="Mashiguchi K."/>
            <person name="Awai K."/>
            <person name="Shimojima M."/>
            <person name="Masuda S."/>
            <person name="Iwai M."/>
            <person name="Nobusawa T."/>
            <person name="Narise T."/>
            <person name="Kondo S."/>
            <person name="Saito H."/>
            <person name="Sato R."/>
            <person name="Murakawa M."/>
            <person name="Ihara Y."/>
            <person name="Oshima-Yamada Y."/>
            <person name="Ohtaka K."/>
            <person name="Satoh M."/>
            <person name="Sonobe K."/>
            <person name="Ishii M."/>
            <person name="Ohtani R."/>
            <person name="Kanamori-Sato M."/>
            <person name="Honoki R."/>
            <person name="Miyazaki D."/>
            <person name="Mochizuki H."/>
            <person name="Umetsu J."/>
            <person name="Higashi K."/>
            <person name="Shibata D."/>
            <person name="Kamiya Y."/>
            <person name="Sato N."/>
            <person name="Nakamura Y."/>
            <person name="Tabata S."/>
            <person name="Ida S."/>
            <person name="Kurokawa K."/>
            <person name="Ohta H."/>
        </authorList>
    </citation>
    <scope>NUCLEOTIDE SEQUENCE [LARGE SCALE GENOMIC DNA]</scope>
    <source>
        <strain evidence="9 10">NIES-2285</strain>
    </source>
</reference>
<keyword evidence="1 5" id="KW-0808">Transferase</keyword>
<dbReference type="PANTHER" id="PTHR11085:SF10">
    <property type="entry name" value="NAD-DEPENDENT PROTEIN DEACYLASE SIRTUIN-5, MITOCHONDRIAL-RELATED"/>
    <property type="match status" value="1"/>
</dbReference>
<feature type="binding site" evidence="5 6">
    <location>
        <position position="266"/>
    </location>
    <ligand>
        <name>Zn(2+)</name>
        <dbReference type="ChEBI" id="CHEBI:29105"/>
    </ligand>
</feature>
<dbReference type="STRING" id="105231.A0A1Y1IJB7"/>
<dbReference type="InterPro" id="IPR026590">
    <property type="entry name" value="Ssirtuin_cat_dom"/>
</dbReference>
<dbReference type="PANTHER" id="PTHR11085">
    <property type="entry name" value="NAD-DEPENDENT PROTEIN DEACYLASE SIRTUIN-5, MITOCHONDRIAL-RELATED"/>
    <property type="match status" value="1"/>
</dbReference>
<dbReference type="AlphaFoldDB" id="A0A1Y1IJB7"/>
<evidence type="ECO:0000256" key="2">
    <source>
        <dbReference type="ARBA" id="ARBA00022723"/>
    </source>
</evidence>
<evidence type="ECO:0000256" key="6">
    <source>
        <dbReference type="PROSITE-ProRule" id="PRU00236"/>
    </source>
</evidence>
<keyword evidence="4 5" id="KW-0520">NAD</keyword>
<dbReference type="NCBIfam" id="NF003738">
    <property type="entry name" value="PRK05333.1"/>
    <property type="match status" value="1"/>
</dbReference>
<dbReference type="PROSITE" id="PS50305">
    <property type="entry name" value="SIRTUIN"/>
    <property type="match status" value="1"/>
</dbReference>
<dbReference type="InterPro" id="IPR026587">
    <property type="entry name" value="Sirtuin_class_II"/>
</dbReference>
<dbReference type="SUPFAM" id="SSF52467">
    <property type="entry name" value="DHS-like NAD/FAD-binding domain"/>
    <property type="match status" value="1"/>
</dbReference>
<feature type="active site" description="Proton acceptor" evidence="5 6">
    <location>
        <position position="188"/>
    </location>
</feature>
<dbReference type="Pfam" id="PF02146">
    <property type="entry name" value="SIR2"/>
    <property type="match status" value="1"/>
</dbReference>
<name>A0A1Y1IJB7_KLENI</name>
<dbReference type="HAMAP" id="MF_01967">
    <property type="entry name" value="Sirtuin_ClassII"/>
    <property type="match status" value="1"/>
</dbReference>
<feature type="binding site" evidence="5">
    <location>
        <position position="348"/>
    </location>
    <ligand>
        <name>NAD(+)</name>
        <dbReference type="ChEBI" id="CHEBI:57540"/>
    </ligand>
</feature>
<evidence type="ECO:0000256" key="3">
    <source>
        <dbReference type="ARBA" id="ARBA00022833"/>
    </source>
</evidence>
<keyword evidence="10" id="KW-1185">Reference proteome</keyword>
<comment type="function">
    <text evidence="5">NAD-dependent protein deacylase. Catalyzes the NAD-dependent hydrolysis of acyl groups from lysine residues.</text>
</comment>
<organism evidence="9 10">
    <name type="scientific">Klebsormidium nitens</name>
    <name type="common">Green alga</name>
    <name type="synonym">Ulothrix nitens</name>
    <dbReference type="NCBI Taxonomy" id="105231"/>
    <lineage>
        <taxon>Eukaryota</taxon>
        <taxon>Viridiplantae</taxon>
        <taxon>Streptophyta</taxon>
        <taxon>Klebsormidiophyceae</taxon>
        <taxon>Klebsormidiales</taxon>
        <taxon>Klebsormidiaceae</taxon>
        <taxon>Klebsormidium</taxon>
    </lineage>
</organism>
<dbReference type="InterPro" id="IPR026591">
    <property type="entry name" value="Sirtuin_cat_small_dom_sf"/>
</dbReference>
<dbReference type="Gene3D" id="3.40.50.1220">
    <property type="entry name" value="TPP-binding domain"/>
    <property type="match status" value="1"/>
</dbReference>
<gene>
    <name evidence="9" type="ORF">KFL_004090100</name>
</gene>
<dbReference type="OMA" id="RRHYWAR"/>
<comment type="similarity">
    <text evidence="5">Belongs to the sirtuin family. Class II subfamily.</text>
</comment>
<dbReference type="EMBL" id="DF237358">
    <property type="protein sequence ID" value="GAQ88208.1"/>
    <property type="molecule type" value="Genomic_DNA"/>
</dbReference>
<feature type="region of interest" description="Disordered" evidence="7">
    <location>
        <begin position="1"/>
        <end position="21"/>
    </location>
</feature>
<evidence type="ECO:0000256" key="5">
    <source>
        <dbReference type="HAMAP-Rule" id="MF_03161"/>
    </source>
</evidence>
<evidence type="ECO:0000256" key="7">
    <source>
        <dbReference type="SAM" id="MobiDB-lite"/>
    </source>
</evidence>
<dbReference type="GO" id="GO:0005759">
    <property type="term" value="C:mitochondrial matrix"/>
    <property type="evidence" value="ECO:0007669"/>
    <property type="project" value="UniProtKB-SubCell"/>
</dbReference>
<dbReference type="GO" id="GO:0004407">
    <property type="term" value="F:histone deacetylase activity"/>
    <property type="evidence" value="ECO:0000318"/>
    <property type="project" value="GO_Central"/>
</dbReference>
<evidence type="ECO:0000256" key="4">
    <source>
        <dbReference type="ARBA" id="ARBA00023027"/>
    </source>
</evidence>
<protein>
    <recommendedName>
        <fullName evidence="5">NAD-dependent protein deacylase</fullName>
        <ecNumber evidence="5">2.3.1.-</ecNumber>
    </recommendedName>
    <alternativeName>
        <fullName evidence="5">Regulatory protein SIR2 homolog</fullName>
    </alternativeName>
</protein>
<comment type="caution">
    <text evidence="5">Lacks conserved residue(s) required for the propagation of feature annotation.</text>
</comment>
<keyword evidence="3 5" id="KW-0862">Zinc</keyword>
<evidence type="ECO:0000259" key="8">
    <source>
        <dbReference type="PROSITE" id="PS50305"/>
    </source>
</evidence>
<evidence type="ECO:0000313" key="9">
    <source>
        <dbReference type="EMBL" id="GAQ88208.1"/>
    </source>
</evidence>
<dbReference type="Gene3D" id="3.30.1600.10">
    <property type="entry name" value="SIR2/SIRT2 'Small Domain"/>
    <property type="match status" value="1"/>
</dbReference>
<feature type="binding site" evidence="5">
    <location>
        <begin position="171"/>
        <end position="174"/>
    </location>
    <ligand>
        <name>NAD(+)</name>
        <dbReference type="ChEBI" id="CHEBI:57540"/>
    </ligand>
</feature>
<dbReference type="GO" id="GO:0070403">
    <property type="term" value="F:NAD+ binding"/>
    <property type="evidence" value="ECO:0007669"/>
    <property type="project" value="UniProtKB-UniRule"/>
</dbReference>
<feature type="binding site" evidence="5 6">
    <location>
        <position position="199"/>
    </location>
    <ligand>
        <name>Zn(2+)</name>
        <dbReference type="ChEBI" id="CHEBI:29105"/>
    </ligand>
</feature>
<feature type="binding site" evidence="5">
    <location>
        <begin position="330"/>
        <end position="332"/>
    </location>
    <ligand>
        <name>NAD(+)</name>
        <dbReference type="ChEBI" id="CHEBI:57540"/>
    </ligand>
</feature>
<dbReference type="EC" id="2.3.1.-" evidence="5"/>
<keyword evidence="2 5" id="KW-0479">Metal-binding</keyword>
<dbReference type="GO" id="GO:0003950">
    <property type="term" value="F:NAD+ poly-ADP-ribosyltransferase activity"/>
    <property type="evidence" value="ECO:0000318"/>
    <property type="project" value="GO_Central"/>
</dbReference>
<feature type="binding site" evidence="5 6">
    <location>
        <position position="263"/>
    </location>
    <ligand>
        <name>Zn(2+)</name>
        <dbReference type="ChEBI" id="CHEBI:29105"/>
    </ligand>
</feature>
<dbReference type="GO" id="GO:0008270">
    <property type="term" value="F:zinc ion binding"/>
    <property type="evidence" value="ECO:0007669"/>
    <property type="project" value="UniProtKB-UniRule"/>
</dbReference>
<feature type="binding site" evidence="5">
    <location>
        <begin position="304"/>
        <end position="306"/>
    </location>
    <ligand>
        <name>NAD(+)</name>
        <dbReference type="ChEBI" id="CHEBI:57540"/>
    </ligand>
</feature>
<feature type="binding site" evidence="5 6">
    <location>
        <position position="196"/>
    </location>
    <ligand>
        <name>Zn(2+)</name>
        <dbReference type="ChEBI" id="CHEBI:29105"/>
    </ligand>
</feature>